<dbReference type="GO" id="GO:0050511">
    <property type="term" value="F:undecaprenyldiphospho-muramoylpentapeptide beta-N-acetylglucosaminyltransferase activity"/>
    <property type="evidence" value="ECO:0007669"/>
    <property type="project" value="UniProtKB-UniRule"/>
</dbReference>
<dbReference type="Pfam" id="PF03033">
    <property type="entry name" value="Glyco_transf_28"/>
    <property type="match status" value="1"/>
</dbReference>
<name>A0A9D1JVC7_9FIRM</name>
<evidence type="ECO:0000313" key="13">
    <source>
        <dbReference type="EMBL" id="HIS67176.1"/>
    </source>
</evidence>
<dbReference type="CDD" id="cd03785">
    <property type="entry name" value="GT28_MurG"/>
    <property type="match status" value="1"/>
</dbReference>
<feature type="binding site" evidence="10">
    <location>
        <position position="259"/>
    </location>
    <ligand>
        <name>UDP-N-acetyl-alpha-D-glucosamine</name>
        <dbReference type="ChEBI" id="CHEBI:57705"/>
    </ligand>
</feature>
<comment type="pathway">
    <text evidence="10">Cell wall biogenesis; peptidoglycan biosynthesis.</text>
</comment>
<dbReference type="Pfam" id="PF04101">
    <property type="entry name" value="Glyco_tran_28_C"/>
    <property type="match status" value="1"/>
</dbReference>
<evidence type="ECO:0000256" key="6">
    <source>
        <dbReference type="ARBA" id="ARBA00022984"/>
    </source>
</evidence>
<dbReference type="EC" id="2.4.1.227" evidence="10"/>
<comment type="function">
    <text evidence="10">Cell wall formation. Catalyzes the transfer of a GlcNAc subunit on undecaprenyl-pyrophosphoryl-MurNAc-pentapeptide (lipid intermediate I) to form undecaprenyl-pyrophosphoryl-MurNAc-(pentapeptide)GlcNAc (lipid intermediate II).</text>
</comment>
<dbReference type="GO" id="GO:0051301">
    <property type="term" value="P:cell division"/>
    <property type="evidence" value="ECO:0007669"/>
    <property type="project" value="UniProtKB-KW"/>
</dbReference>
<evidence type="ECO:0000256" key="10">
    <source>
        <dbReference type="HAMAP-Rule" id="MF_00033"/>
    </source>
</evidence>
<dbReference type="GO" id="GO:0005975">
    <property type="term" value="P:carbohydrate metabolic process"/>
    <property type="evidence" value="ECO:0007669"/>
    <property type="project" value="InterPro"/>
</dbReference>
<evidence type="ECO:0000256" key="9">
    <source>
        <dbReference type="ARBA" id="ARBA00023316"/>
    </source>
</evidence>
<keyword evidence="9 10" id="KW-0961">Cell wall biogenesis/degradation</keyword>
<gene>
    <name evidence="10 13" type="primary">murG</name>
    <name evidence="13" type="ORF">IAC18_06385</name>
</gene>
<dbReference type="PANTHER" id="PTHR21015:SF22">
    <property type="entry name" value="GLYCOSYLTRANSFERASE"/>
    <property type="match status" value="1"/>
</dbReference>
<dbReference type="GO" id="GO:0008360">
    <property type="term" value="P:regulation of cell shape"/>
    <property type="evidence" value="ECO:0007669"/>
    <property type="project" value="UniProtKB-KW"/>
</dbReference>
<sequence>MRFLFTCGGTAGHINPALAVAGAIKAAAPESEFLFIGAEGRMETDLIPRAGYEIRTVRITNIHRGFSVEDIKHNLATLRNVVTSTGEAKRIIREFRPDAAVGTGGYVCYPVLRAAHELGIPTAVHESNAVPGLTTKMLEGSMDAIMVGFEESRANYKHPERVVVTGTPVRAEFLNADKLAARRELGLPEDRPLVASVWGSLGAGHMNEIMTDFIVRACANPFFGVIHSAGKAGYEKMAAKLEEEKPGYAEHGMDVRAYIYDMPTVMAAADLVLCRAGASTLAELTAMGKPAVLVPSPNVTNNHQEKNARVLEAAGGAKVLLESEFTADSLLGLVSELLHHPGQLENMSGKMRSLGVPDATGRIAGMILGLAEKHAK</sequence>
<dbReference type="Proteomes" id="UP000824001">
    <property type="component" value="Unassembled WGS sequence"/>
</dbReference>
<evidence type="ECO:0000259" key="11">
    <source>
        <dbReference type="Pfam" id="PF03033"/>
    </source>
</evidence>
<feature type="binding site" evidence="10">
    <location>
        <position position="128"/>
    </location>
    <ligand>
        <name>UDP-N-acetyl-alpha-D-glucosamine</name>
        <dbReference type="ChEBI" id="CHEBI:57705"/>
    </ligand>
</feature>
<keyword evidence="8 10" id="KW-0131">Cell cycle</keyword>
<feature type="binding site" evidence="10">
    <location>
        <position position="304"/>
    </location>
    <ligand>
        <name>UDP-N-acetyl-alpha-D-glucosamine</name>
        <dbReference type="ChEBI" id="CHEBI:57705"/>
    </ligand>
</feature>
<evidence type="ECO:0000313" key="14">
    <source>
        <dbReference type="Proteomes" id="UP000824001"/>
    </source>
</evidence>
<dbReference type="GO" id="GO:0009252">
    <property type="term" value="P:peptidoglycan biosynthetic process"/>
    <property type="evidence" value="ECO:0007669"/>
    <property type="project" value="UniProtKB-UniRule"/>
</dbReference>
<dbReference type="GO" id="GO:0005886">
    <property type="term" value="C:plasma membrane"/>
    <property type="evidence" value="ECO:0007669"/>
    <property type="project" value="UniProtKB-SubCell"/>
</dbReference>
<feature type="binding site" evidence="10">
    <location>
        <position position="170"/>
    </location>
    <ligand>
        <name>UDP-N-acetyl-alpha-D-glucosamine</name>
        <dbReference type="ChEBI" id="CHEBI:57705"/>
    </ligand>
</feature>
<feature type="binding site" evidence="10">
    <location>
        <begin position="10"/>
        <end position="12"/>
    </location>
    <ligand>
        <name>UDP-N-acetyl-alpha-D-glucosamine</name>
        <dbReference type="ChEBI" id="CHEBI:57705"/>
    </ligand>
</feature>
<evidence type="ECO:0000256" key="8">
    <source>
        <dbReference type="ARBA" id="ARBA00023306"/>
    </source>
</evidence>
<keyword evidence="6 10" id="KW-0573">Peptidoglycan synthesis</keyword>
<keyword evidence="3 10" id="KW-0328">Glycosyltransferase</keyword>
<keyword evidence="7 10" id="KW-0472">Membrane</keyword>
<dbReference type="InterPro" id="IPR006009">
    <property type="entry name" value="GlcNAc_MurG"/>
</dbReference>
<feature type="domain" description="Glycosyl transferase family 28 C-terminal" evidence="12">
    <location>
        <begin position="199"/>
        <end position="359"/>
    </location>
</feature>
<organism evidence="13 14">
    <name type="scientific">Candidatus Scatomorpha merdipullorum</name>
    <dbReference type="NCBI Taxonomy" id="2840927"/>
    <lineage>
        <taxon>Bacteria</taxon>
        <taxon>Bacillati</taxon>
        <taxon>Bacillota</taxon>
        <taxon>Clostridia</taxon>
        <taxon>Eubacteriales</taxon>
        <taxon>Candidatus Scatomorpha</taxon>
    </lineage>
</organism>
<reference evidence="13" key="1">
    <citation type="submission" date="2020-10" db="EMBL/GenBank/DDBJ databases">
        <authorList>
            <person name="Gilroy R."/>
        </authorList>
    </citation>
    <scope>NUCLEOTIDE SEQUENCE</scope>
    <source>
        <strain evidence="13">ChiHjej10B9-9673</strain>
    </source>
</reference>
<evidence type="ECO:0000256" key="1">
    <source>
        <dbReference type="ARBA" id="ARBA00022475"/>
    </source>
</evidence>
<feature type="domain" description="Glycosyltransferase family 28 N-terminal" evidence="11">
    <location>
        <begin position="4"/>
        <end position="145"/>
    </location>
</feature>
<evidence type="ECO:0000256" key="7">
    <source>
        <dbReference type="ARBA" id="ARBA00023136"/>
    </source>
</evidence>
<proteinExistence type="inferred from homology"/>
<dbReference type="GO" id="GO:0071555">
    <property type="term" value="P:cell wall organization"/>
    <property type="evidence" value="ECO:0007669"/>
    <property type="project" value="UniProtKB-KW"/>
</dbReference>
<comment type="subcellular location">
    <subcellularLocation>
        <location evidence="10">Cell membrane</location>
        <topology evidence="10">Peripheral membrane protein</topology>
        <orientation evidence="10">Cytoplasmic side</orientation>
    </subcellularLocation>
</comment>
<comment type="caution">
    <text evidence="13">The sequence shown here is derived from an EMBL/GenBank/DDBJ whole genome shotgun (WGS) entry which is preliminary data.</text>
</comment>
<evidence type="ECO:0000256" key="3">
    <source>
        <dbReference type="ARBA" id="ARBA00022676"/>
    </source>
</evidence>
<evidence type="ECO:0000256" key="2">
    <source>
        <dbReference type="ARBA" id="ARBA00022618"/>
    </source>
</evidence>
<dbReference type="AlphaFoldDB" id="A0A9D1JVC7"/>
<dbReference type="InterPro" id="IPR007235">
    <property type="entry name" value="Glyco_trans_28_C"/>
</dbReference>
<dbReference type="InterPro" id="IPR004276">
    <property type="entry name" value="GlycoTrans_28_N"/>
</dbReference>
<evidence type="ECO:0000256" key="5">
    <source>
        <dbReference type="ARBA" id="ARBA00022960"/>
    </source>
</evidence>
<evidence type="ECO:0000259" key="12">
    <source>
        <dbReference type="Pfam" id="PF04101"/>
    </source>
</evidence>
<keyword evidence="4 10" id="KW-0808">Transferase</keyword>
<dbReference type="NCBIfam" id="TIGR01133">
    <property type="entry name" value="murG"/>
    <property type="match status" value="1"/>
</dbReference>
<dbReference type="PANTHER" id="PTHR21015">
    <property type="entry name" value="UDP-N-ACETYLGLUCOSAMINE--N-ACETYLMURAMYL-(PENTAPEPTIDE) PYROPHOSPHORYL-UNDECAPRENOL N-ACETYLGLUCOSAMINE TRANSFERASE 1"/>
    <property type="match status" value="1"/>
</dbReference>
<keyword evidence="1 10" id="KW-1003">Cell membrane</keyword>
<dbReference type="SUPFAM" id="SSF53756">
    <property type="entry name" value="UDP-Glycosyltransferase/glycogen phosphorylase"/>
    <property type="match status" value="1"/>
</dbReference>
<accession>A0A9D1JVC7</accession>
<comment type="caution">
    <text evidence="10">Lacks conserved residue(s) required for the propagation of feature annotation.</text>
</comment>
<dbReference type="Gene3D" id="3.40.50.2000">
    <property type="entry name" value="Glycogen Phosphorylase B"/>
    <property type="match status" value="2"/>
</dbReference>
<feature type="binding site" evidence="10">
    <location>
        <position position="200"/>
    </location>
    <ligand>
        <name>UDP-N-acetyl-alpha-D-glucosamine</name>
        <dbReference type="ChEBI" id="CHEBI:57705"/>
    </ligand>
</feature>
<comment type="catalytic activity">
    <reaction evidence="10">
        <text>di-trans,octa-cis-undecaprenyl diphospho-N-acetyl-alpha-D-muramoyl-L-alanyl-D-glutamyl-meso-2,6-diaminopimeloyl-D-alanyl-D-alanine + UDP-N-acetyl-alpha-D-glucosamine = di-trans,octa-cis-undecaprenyl diphospho-[N-acetyl-alpha-D-glucosaminyl-(1-&gt;4)]-N-acetyl-alpha-D-muramoyl-L-alanyl-D-glutamyl-meso-2,6-diaminopimeloyl-D-alanyl-D-alanine + UDP + H(+)</text>
        <dbReference type="Rhea" id="RHEA:31227"/>
        <dbReference type="ChEBI" id="CHEBI:15378"/>
        <dbReference type="ChEBI" id="CHEBI:57705"/>
        <dbReference type="ChEBI" id="CHEBI:58223"/>
        <dbReference type="ChEBI" id="CHEBI:61387"/>
        <dbReference type="ChEBI" id="CHEBI:61388"/>
        <dbReference type="EC" id="2.4.1.227"/>
    </reaction>
</comment>
<keyword evidence="2 10" id="KW-0132">Cell division</keyword>
<keyword evidence="5 10" id="KW-0133">Cell shape</keyword>
<comment type="similarity">
    <text evidence="10">Belongs to the glycosyltransferase 28 family. MurG subfamily.</text>
</comment>
<dbReference type="EMBL" id="DVJK01000178">
    <property type="protein sequence ID" value="HIS67176.1"/>
    <property type="molecule type" value="Genomic_DNA"/>
</dbReference>
<protein>
    <recommendedName>
        <fullName evidence="10">UDP-N-acetylglucosamine--N-acetylmuramyl-(pentapeptide) pyrophosphoryl-undecaprenol N-acetylglucosamine transferase</fullName>
        <ecNumber evidence="10">2.4.1.227</ecNumber>
    </recommendedName>
    <alternativeName>
        <fullName evidence="10">Undecaprenyl-PP-MurNAc-pentapeptide-UDPGlcNAc GlcNAc transferase</fullName>
    </alternativeName>
</protein>
<evidence type="ECO:0000256" key="4">
    <source>
        <dbReference type="ARBA" id="ARBA00022679"/>
    </source>
</evidence>
<reference evidence="13" key="2">
    <citation type="journal article" date="2021" name="PeerJ">
        <title>Extensive microbial diversity within the chicken gut microbiome revealed by metagenomics and culture.</title>
        <authorList>
            <person name="Gilroy R."/>
            <person name="Ravi A."/>
            <person name="Getino M."/>
            <person name="Pursley I."/>
            <person name="Horton D.L."/>
            <person name="Alikhan N.F."/>
            <person name="Baker D."/>
            <person name="Gharbi K."/>
            <person name="Hall N."/>
            <person name="Watson M."/>
            <person name="Adriaenssens E.M."/>
            <person name="Foster-Nyarko E."/>
            <person name="Jarju S."/>
            <person name="Secka A."/>
            <person name="Antonio M."/>
            <person name="Oren A."/>
            <person name="Chaudhuri R.R."/>
            <person name="La Ragione R."/>
            <person name="Hildebrand F."/>
            <person name="Pallen M.J."/>
        </authorList>
    </citation>
    <scope>NUCLEOTIDE SEQUENCE</scope>
    <source>
        <strain evidence="13">ChiHjej10B9-9673</strain>
    </source>
</reference>
<dbReference type="HAMAP" id="MF_00033">
    <property type="entry name" value="MurG"/>
    <property type="match status" value="1"/>
</dbReference>